<organism evidence="2 3">
    <name type="scientific">Xenopus laevis</name>
    <name type="common">African clawed frog</name>
    <dbReference type="NCBI Taxonomy" id="8355"/>
    <lineage>
        <taxon>Eukaryota</taxon>
        <taxon>Metazoa</taxon>
        <taxon>Chordata</taxon>
        <taxon>Craniata</taxon>
        <taxon>Vertebrata</taxon>
        <taxon>Euteleostomi</taxon>
        <taxon>Amphibia</taxon>
        <taxon>Batrachia</taxon>
        <taxon>Anura</taxon>
        <taxon>Pipoidea</taxon>
        <taxon>Pipidae</taxon>
        <taxon>Xenopodinae</taxon>
        <taxon>Xenopus</taxon>
        <taxon>Xenopus</taxon>
    </lineage>
</organism>
<keyword evidence="1" id="KW-1133">Transmembrane helix</keyword>
<feature type="transmembrane region" description="Helical" evidence="1">
    <location>
        <begin position="126"/>
        <end position="149"/>
    </location>
</feature>
<protein>
    <submittedName>
        <fullName evidence="2">Uncharacterized protein</fullName>
    </submittedName>
</protein>
<evidence type="ECO:0000313" key="2">
    <source>
        <dbReference type="EMBL" id="OCT94909.1"/>
    </source>
</evidence>
<evidence type="ECO:0000313" key="3">
    <source>
        <dbReference type="Proteomes" id="UP000694892"/>
    </source>
</evidence>
<sequence length="215" mass="25084">MKIYQCIRNDMDSLLRFRDRLNGMHPSITFSLSYDLIYIHFLDVLVYKDQKGQLGTSMYTKPTERNQILHDEGRNYIVFKFQHRVSHPRVKKPQGGRIPFVTQFSCNSDSGKQFVHPLTGHSVQLWDYYTCISKFVIYVLIFLCGLIYTGETTQMVKPRISQHRSAINLGNTLLPVSKHFVEKGHTSDQLKFMVLESVPPLKRGLNRDHDLFLFL</sequence>
<gene>
    <name evidence="2" type="ORF">XELAEV_18012592mg</name>
</gene>
<name>A0A974HYE0_XENLA</name>
<dbReference type="AlphaFoldDB" id="A0A974HYE0"/>
<dbReference type="PANTHER" id="PTHR21301:SF12">
    <property type="match status" value="1"/>
</dbReference>
<evidence type="ECO:0000256" key="1">
    <source>
        <dbReference type="SAM" id="Phobius"/>
    </source>
</evidence>
<feature type="transmembrane region" description="Helical" evidence="1">
    <location>
        <begin position="21"/>
        <end position="41"/>
    </location>
</feature>
<dbReference type="EMBL" id="CM004468">
    <property type="protein sequence ID" value="OCT94909.1"/>
    <property type="molecule type" value="Genomic_DNA"/>
</dbReference>
<proteinExistence type="predicted"/>
<keyword evidence="1" id="KW-0472">Membrane</keyword>
<accession>A0A974HYE0</accession>
<keyword evidence="1" id="KW-0812">Transmembrane</keyword>
<dbReference type="Proteomes" id="UP000694892">
    <property type="component" value="Chromosome 2L"/>
</dbReference>
<reference evidence="3" key="1">
    <citation type="journal article" date="2016" name="Nature">
        <title>Genome evolution in the allotetraploid frog Xenopus laevis.</title>
        <authorList>
            <person name="Session A.M."/>
            <person name="Uno Y."/>
            <person name="Kwon T."/>
            <person name="Chapman J.A."/>
            <person name="Toyoda A."/>
            <person name="Takahashi S."/>
            <person name="Fukui A."/>
            <person name="Hikosaka A."/>
            <person name="Suzuki A."/>
            <person name="Kondo M."/>
            <person name="van Heeringen S.J."/>
            <person name="Quigley I."/>
            <person name="Heinz S."/>
            <person name="Ogino H."/>
            <person name="Ochi H."/>
            <person name="Hellsten U."/>
            <person name="Lyons J.B."/>
            <person name="Simakov O."/>
            <person name="Putnam N."/>
            <person name="Stites J."/>
            <person name="Kuroki Y."/>
            <person name="Tanaka T."/>
            <person name="Michiue T."/>
            <person name="Watanabe M."/>
            <person name="Bogdanovic O."/>
            <person name="Lister R."/>
            <person name="Georgiou G."/>
            <person name="Paranjpe S.S."/>
            <person name="van Kruijsbergen I."/>
            <person name="Shu S."/>
            <person name="Carlson J."/>
            <person name="Kinoshita T."/>
            <person name="Ohta Y."/>
            <person name="Mawaribuchi S."/>
            <person name="Jenkins J."/>
            <person name="Grimwood J."/>
            <person name="Schmutz J."/>
            <person name="Mitros T."/>
            <person name="Mozaffari S.V."/>
            <person name="Suzuki Y."/>
            <person name="Haramoto Y."/>
            <person name="Yamamoto T.S."/>
            <person name="Takagi C."/>
            <person name="Heald R."/>
            <person name="Miller K."/>
            <person name="Haudenschild C."/>
            <person name="Kitzman J."/>
            <person name="Nakayama T."/>
            <person name="Izutsu Y."/>
            <person name="Robert J."/>
            <person name="Fortriede J."/>
            <person name="Burns K."/>
            <person name="Lotay V."/>
            <person name="Karimi K."/>
            <person name="Yasuoka Y."/>
            <person name="Dichmann D.S."/>
            <person name="Flajnik M.F."/>
            <person name="Houston D.W."/>
            <person name="Shendure J."/>
            <person name="DuPasquier L."/>
            <person name="Vize P.D."/>
            <person name="Zorn A.M."/>
            <person name="Ito M."/>
            <person name="Marcotte E.M."/>
            <person name="Wallingford J.B."/>
            <person name="Ito Y."/>
            <person name="Asashima M."/>
            <person name="Ueno N."/>
            <person name="Matsuda Y."/>
            <person name="Veenstra G.J."/>
            <person name="Fujiyama A."/>
            <person name="Harland R.M."/>
            <person name="Taira M."/>
            <person name="Rokhsar D.S."/>
        </authorList>
    </citation>
    <scope>NUCLEOTIDE SEQUENCE [LARGE SCALE GENOMIC DNA]</scope>
    <source>
        <strain evidence="3">J</strain>
    </source>
</reference>
<dbReference type="PANTHER" id="PTHR21301">
    <property type="entry name" value="REVERSE TRANSCRIPTASE"/>
    <property type="match status" value="1"/>
</dbReference>